<dbReference type="OrthoDB" id="9808317at2"/>
<accession>A0A1M5S3K7</accession>
<dbReference type="Gene3D" id="3.40.50.300">
    <property type="entry name" value="P-loop containing nucleotide triphosphate hydrolases"/>
    <property type="match status" value="1"/>
</dbReference>
<dbReference type="InterPro" id="IPR027417">
    <property type="entry name" value="P-loop_NTPase"/>
</dbReference>
<dbReference type="InterPro" id="IPR011704">
    <property type="entry name" value="ATPase_dyneun-rel_AAA"/>
</dbReference>
<organism evidence="2 3">
    <name type="scientific">Cognatiyoonia sediminum</name>
    <dbReference type="NCBI Taxonomy" id="1508389"/>
    <lineage>
        <taxon>Bacteria</taxon>
        <taxon>Pseudomonadati</taxon>
        <taxon>Pseudomonadota</taxon>
        <taxon>Alphaproteobacteria</taxon>
        <taxon>Rhodobacterales</taxon>
        <taxon>Paracoccaceae</taxon>
        <taxon>Cognatiyoonia</taxon>
    </lineage>
</organism>
<evidence type="ECO:0000259" key="1">
    <source>
        <dbReference type="SMART" id="SM00382"/>
    </source>
</evidence>
<dbReference type="GO" id="GO:0005524">
    <property type="term" value="F:ATP binding"/>
    <property type="evidence" value="ECO:0007669"/>
    <property type="project" value="InterPro"/>
</dbReference>
<gene>
    <name evidence="2" type="ORF">SAMN05444003_2837</name>
</gene>
<dbReference type="SMART" id="SM00382">
    <property type="entry name" value="AAA"/>
    <property type="match status" value="1"/>
</dbReference>
<dbReference type="STRING" id="1508389.SAMN05444003_2837"/>
<dbReference type="PANTHER" id="PTHR42759">
    <property type="entry name" value="MOXR FAMILY PROTEIN"/>
    <property type="match status" value="1"/>
</dbReference>
<dbReference type="GO" id="GO:0016887">
    <property type="term" value="F:ATP hydrolysis activity"/>
    <property type="evidence" value="ECO:0007669"/>
    <property type="project" value="InterPro"/>
</dbReference>
<protein>
    <submittedName>
        <fullName evidence="2">AAA domain (Dynein-related subfamily)</fullName>
    </submittedName>
</protein>
<dbReference type="InterPro" id="IPR003593">
    <property type="entry name" value="AAA+_ATPase"/>
</dbReference>
<keyword evidence="3" id="KW-1185">Reference proteome</keyword>
<dbReference type="SUPFAM" id="SSF52540">
    <property type="entry name" value="P-loop containing nucleoside triphosphate hydrolases"/>
    <property type="match status" value="1"/>
</dbReference>
<evidence type="ECO:0000313" key="2">
    <source>
        <dbReference type="EMBL" id="SHH33059.1"/>
    </source>
</evidence>
<dbReference type="RefSeq" id="WP_072902150.1">
    <property type="nucleotide sequence ID" value="NZ_FQXB01000005.1"/>
</dbReference>
<dbReference type="AlphaFoldDB" id="A0A1M5S3K7"/>
<dbReference type="InterPro" id="IPR050764">
    <property type="entry name" value="CbbQ/NirQ/NorQ/GpvN"/>
</dbReference>
<sequence length="364" mass="40160">MSVNAQIVSAGDALEVLRAGWSAQNEGKLTSSWMLHGRPGVGKTQVVTDLAREIGAKLYDIRLTTIEPQDLRGLPYYDHDAKKTVWYRPEDLPDDETKPAVLFLDELTAASPNLQPTVYGLLQERRVGQHILPKSVFVVAAGNTVDDGAVAYQMGTALSDRLIHLQVNADAKDWLERYAVDKNLSPLVTAFLRSRPDLLDTTEQAIRRDEVIACTPRSWEKVSDIVYGIPDKRIRHTMVAGTIGTAAAAEFAQVATELDAVVSLEELFETSRSKRYDLYPKSINGLVGLVYALVARVDEETISDAIDIIADLRHVEAPTLPLGEVTNFGFEILIRKSMSEGLAEAFRTSQSYQDYAKERAEAGA</sequence>
<dbReference type="Proteomes" id="UP000184074">
    <property type="component" value="Unassembled WGS sequence"/>
</dbReference>
<name>A0A1M5S3K7_9RHOB</name>
<dbReference type="EMBL" id="FQXB01000005">
    <property type="protein sequence ID" value="SHH33059.1"/>
    <property type="molecule type" value="Genomic_DNA"/>
</dbReference>
<reference evidence="2 3" key="1">
    <citation type="submission" date="2016-11" db="EMBL/GenBank/DDBJ databases">
        <authorList>
            <person name="Jaros S."/>
            <person name="Januszkiewicz K."/>
            <person name="Wedrychowicz H."/>
        </authorList>
    </citation>
    <scope>NUCLEOTIDE SEQUENCE [LARGE SCALE GENOMIC DNA]</scope>
    <source>
        <strain evidence="2 3">DSM 28715</strain>
    </source>
</reference>
<dbReference type="Pfam" id="PF07728">
    <property type="entry name" value="AAA_5"/>
    <property type="match status" value="1"/>
</dbReference>
<dbReference type="PANTHER" id="PTHR42759:SF1">
    <property type="entry name" value="MAGNESIUM-CHELATASE SUBUNIT CHLD"/>
    <property type="match status" value="1"/>
</dbReference>
<proteinExistence type="predicted"/>
<feature type="domain" description="AAA+ ATPase" evidence="1">
    <location>
        <begin position="29"/>
        <end position="168"/>
    </location>
</feature>
<evidence type="ECO:0000313" key="3">
    <source>
        <dbReference type="Proteomes" id="UP000184074"/>
    </source>
</evidence>